<dbReference type="InParanoid" id="E9GBE0"/>
<dbReference type="OrthoDB" id="10427678at2759"/>
<proteinExistence type="predicted"/>
<dbReference type="EMBL" id="GL732538">
    <property type="protein sequence ID" value="EFX82943.1"/>
    <property type="molecule type" value="Genomic_DNA"/>
</dbReference>
<dbReference type="Proteomes" id="UP000000305">
    <property type="component" value="Unassembled WGS sequence"/>
</dbReference>
<feature type="region of interest" description="Disordered" evidence="1">
    <location>
        <begin position="1"/>
        <end position="26"/>
    </location>
</feature>
<name>E9GBE0_DAPPU</name>
<accession>E9GBE0</accession>
<protein>
    <submittedName>
        <fullName evidence="2">Uncharacterized protein</fullName>
    </submittedName>
</protein>
<dbReference type="KEGG" id="dpx:DAPPUDRAFT_302064"/>
<sequence length="90" mass="9979">MATSQFISKAASTSSSLTNNQSKNNNSIQEADSTFRTLNHCCFCGILLDPKNLTVNVNTQSITVWCNNCRKTNALGKIRHGKGKEEKRKM</sequence>
<dbReference type="AlphaFoldDB" id="E9GBE0"/>
<organism evidence="2 3">
    <name type="scientific">Daphnia pulex</name>
    <name type="common">Water flea</name>
    <dbReference type="NCBI Taxonomy" id="6669"/>
    <lineage>
        <taxon>Eukaryota</taxon>
        <taxon>Metazoa</taxon>
        <taxon>Ecdysozoa</taxon>
        <taxon>Arthropoda</taxon>
        <taxon>Crustacea</taxon>
        <taxon>Branchiopoda</taxon>
        <taxon>Diplostraca</taxon>
        <taxon>Cladocera</taxon>
        <taxon>Anomopoda</taxon>
        <taxon>Daphniidae</taxon>
        <taxon>Daphnia</taxon>
    </lineage>
</organism>
<keyword evidence="3" id="KW-1185">Reference proteome</keyword>
<evidence type="ECO:0000256" key="1">
    <source>
        <dbReference type="SAM" id="MobiDB-lite"/>
    </source>
</evidence>
<gene>
    <name evidence="2" type="ORF">DAPPUDRAFT_302064</name>
</gene>
<reference evidence="2 3" key="1">
    <citation type="journal article" date="2011" name="Science">
        <title>The ecoresponsive genome of Daphnia pulex.</title>
        <authorList>
            <person name="Colbourne J.K."/>
            <person name="Pfrender M.E."/>
            <person name="Gilbert D."/>
            <person name="Thomas W.K."/>
            <person name="Tucker A."/>
            <person name="Oakley T.H."/>
            <person name="Tokishita S."/>
            <person name="Aerts A."/>
            <person name="Arnold G.J."/>
            <person name="Basu M.K."/>
            <person name="Bauer D.J."/>
            <person name="Caceres C.E."/>
            <person name="Carmel L."/>
            <person name="Casola C."/>
            <person name="Choi J.H."/>
            <person name="Detter J.C."/>
            <person name="Dong Q."/>
            <person name="Dusheyko S."/>
            <person name="Eads B.D."/>
            <person name="Frohlich T."/>
            <person name="Geiler-Samerotte K.A."/>
            <person name="Gerlach D."/>
            <person name="Hatcher P."/>
            <person name="Jogdeo S."/>
            <person name="Krijgsveld J."/>
            <person name="Kriventseva E.V."/>
            <person name="Kultz D."/>
            <person name="Laforsch C."/>
            <person name="Lindquist E."/>
            <person name="Lopez J."/>
            <person name="Manak J.R."/>
            <person name="Muller J."/>
            <person name="Pangilinan J."/>
            <person name="Patwardhan R.P."/>
            <person name="Pitluck S."/>
            <person name="Pritham E.J."/>
            <person name="Rechtsteiner A."/>
            <person name="Rho M."/>
            <person name="Rogozin I.B."/>
            <person name="Sakarya O."/>
            <person name="Salamov A."/>
            <person name="Schaack S."/>
            <person name="Shapiro H."/>
            <person name="Shiga Y."/>
            <person name="Skalitzky C."/>
            <person name="Smith Z."/>
            <person name="Souvorov A."/>
            <person name="Sung W."/>
            <person name="Tang Z."/>
            <person name="Tsuchiya D."/>
            <person name="Tu H."/>
            <person name="Vos H."/>
            <person name="Wang M."/>
            <person name="Wolf Y.I."/>
            <person name="Yamagata H."/>
            <person name="Yamada T."/>
            <person name="Ye Y."/>
            <person name="Shaw J.R."/>
            <person name="Andrews J."/>
            <person name="Crease T.J."/>
            <person name="Tang H."/>
            <person name="Lucas S.M."/>
            <person name="Robertson H.M."/>
            <person name="Bork P."/>
            <person name="Koonin E.V."/>
            <person name="Zdobnov E.M."/>
            <person name="Grigoriev I.V."/>
            <person name="Lynch M."/>
            <person name="Boore J.L."/>
        </authorList>
    </citation>
    <scope>NUCLEOTIDE SEQUENCE [LARGE SCALE GENOMIC DNA]</scope>
</reference>
<evidence type="ECO:0000313" key="2">
    <source>
        <dbReference type="EMBL" id="EFX82943.1"/>
    </source>
</evidence>
<dbReference type="HOGENOM" id="CLU_2443057_0_0_1"/>
<evidence type="ECO:0000313" key="3">
    <source>
        <dbReference type="Proteomes" id="UP000000305"/>
    </source>
</evidence>